<sequence>MIYRFVRQLALVLCVNHPGLCIKLANTMETMRHLWLKALKISHYKAYMLIGLLILAATPVFANYGGLSLEQILFFVTLPLTLGNNRARRYTEFTFVASALFLGLFYLTHVYSIFYMGFTLSILLALMLTPKQPGLLSYVLAGISTPAFQYLFQVFSFSIRLFLTRLAGKVLALIFPAIELAGNSLVMDGVSFTVAPECMGLNMLSAALIVAISSLAYMARRFNKRIGIFLCILFLLATLLLVIGGNISRIILTVLFRAMPGTIIHEIIGLLVFSINICLPLVMLAVYMRPLYSEKRHEAPVIKQVTFRKVFFLFLLVAGSALVRQNHVHSQAGTPSLHLPDMQQSITKDGVVKYSNNHALVYVKPPAFFLGADHHPFICWRGSGYQIANENMVQINHHEVFTFELHKEGEPVLYSCWWYTNGLQHTCSQFTWRMAAIKGDAAFSVINVSAPSREACLTITKQLLN</sequence>
<feature type="transmembrane region" description="Helical" evidence="1">
    <location>
        <begin position="46"/>
        <end position="67"/>
    </location>
</feature>
<feature type="transmembrane region" description="Helical" evidence="1">
    <location>
        <begin position="135"/>
        <end position="163"/>
    </location>
</feature>
<dbReference type="NCBIfam" id="TIGR04476">
    <property type="entry name" value="exosort_XrtN"/>
    <property type="match status" value="1"/>
</dbReference>
<feature type="transmembrane region" description="Helical" evidence="1">
    <location>
        <begin position="6"/>
        <end position="25"/>
    </location>
</feature>
<dbReference type="GO" id="GO:0016787">
    <property type="term" value="F:hydrolase activity"/>
    <property type="evidence" value="ECO:0007669"/>
    <property type="project" value="UniProtKB-KW"/>
</dbReference>
<gene>
    <name evidence="2" type="primary">xrtN</name>
    <name evidence="2" type="ORF">KEM09_12390</name>
</gene>
<keyword evidence="1" id="KW-1133">Transmembrane helix</keyword>
<evidence type="ECO:0000313" key="2">
    <source>
        <dbReference type="EMBL" id="MBS2212208.1"/>
    </source>
</evidence>
<feature type="transmembrane region" description="Helical" evidence="1">
    <location>
        <begin position="226"/>
        <end position="247"/>
    </location>
</feature>
<accession>A0ABS5KCY7</accession>
<name>A0ABS5KCY7_9BACT</name>
<dbReference type="EMBL" id="JAGUCN010000013">
    <property type="protein sequence ID" value="MBS2212208.1"/>
    <property type="molecule type" value="Genomic_DNA"/>
</dbReference>
<dbReference type="InterPro" id="IPR019127">
    <property type="entry name" value="Exosortase"/>
</dbReference>
<dbReference type="Pfam" id="PF09721">
    <property type="entry name" value="Exosortase_EpsH"/>
    <property type="match status" value="1"/>
</dbReference>
<protein>
    <submittedName>
        <fullName evidence="2">Exosortase N</fullName>
        <ecNumber evidence="2">3.4.22.-</ecNumber>
    </submittedName>
</protein>
<dbReference type="RefSeq" id="WP_212228713.1">
    <property type="nucleotide sequence ID" value="NZ_JAGUCN010000013.1"/>
</dbReference>
<keyword evidence="1" id="KW-0812">Transmembrane</keyword>
<feature type="transmembrane region" description="Helical" evidence="1">
    <location>
        <begin position="87"/>
        <end position="106"/>
    </location>
</feature>
<dbReference type="InterPro" id="IPR031006">
    <property type="entry name" value="Exosort_XrtN"/>
</dbReference>
<feature type="transmembrane region" description="Helical" evidence="1">
    <location>
        <begin position="307"/>
        <end position="323"/>
    </location>
</feature>
<keyword evidence="2" id="KW-0378">Hydrolase</keyword>
<evidence type="ECO:0000313" key="3">
    <source>
        <dbReference type="Proteomes" id="UP000721861"/>
    </source>
</evidence>
<dbReference type="Proteomes" id="UP000721861">
    <property type="component" value="Unassembled WGS sequence"/>
</dbReference>
<feature type="transmembrane region" description="Helical" evidence="1">
    <location>
        <begin position="267"/>
        <end position="287"/>
    </location>
</feature>
<dbReference type="EC" id="3.4.22.-" evidence="2"/>
<feature type="transmembrane region" description="Helical" evidence="1">
    <location>
        <begin position="170"/>
        <end position="187"/>
    </location>
</feature>
<keyword evidence="3" id="KW-1185">Reference proteome</keyword>
<reference evidence="2 3" key="1">
    <citation type="journal article" date="2014" name="Int. J. Syst. Evol. Microbiol.">
        <title>Carboxylicivirga gen. nov. in the family Marinilabiliaceae with two novel species, Carboxylicivirga mesophila sp. nov. and Carboxylicivirga taeanensis sp. nov., and reclassification of Cytophaga fermentans as Saccharicrinis fermentans gen. nov., comb. nov.</title>
        <authorList>
            <person name="Yang S.H."/>
            <person name="Seo H.S."/>
            <person name="Woo J.H."/>
            <person name="Oh H.M."/>
            <person name="Jang H."/>
            <person name="Lee J.H."/>
            <person name="Kim S.J."/>
            <person name="Kwon K.K."/>
        </authorList>
    </citation>
    <scope>NUCLEOTIDE SEQUENCE [LARGE SCALE GENOMIC DNA]</scope>
    <source>
        <strain evidence="2 3">JCM 18290</strain>
    </source>
</reference>
<evidence type="ECO:0000256" key="1">
    <source>
        <dbReference type="SAM" id="Phobius"/>
    </source>
</evidence>
<organism evidence="2 3">
    <name type="scientific">Carboxylicivirga mesophila</name>
    <dbReference type="NCBI Taxonomy" id="1166478"/>
    <lineage>
        <taxon>Bacteria</taxon>
        <taxon>Pseudomonadati</taxon>
        <taxon>Bacteroidota</taxon>
        <taxon>Bacteroidia</taxon>
        <taxon>Marinilabiliales</taxon>
        <taxon>Marinilabiliaceae</taxon>
        <taxon>Carboxylicivirga</taxon>
    </lineage>
</organism>
<keyword evidence="1" id="KW-0472">Membrane</keyword>
<feature type="transmembrane region" description="Helical" evidence="1">
    <location>
        <begin position="199"/>
        <end position="219"/>
    </location>
</feature>
<proteinExistence type="predicted"/>
<comment type="caution">
    <text evidence="2">The sequence shown here is derived from an EMBL/GenBank/DDBJ whole genome shotgun (WGS) entry which is preliminary data.</text>
</comment>